<dbReference type="GO" id="GO:0002939">
    <property type="term" value="P:tRNA N1-guanine methylation"/>
    <property type="evidence" value="ECO:0007669"/>
    <property type="project" value="TreeGrafter"/>
</dbReference>
<dbReference type="InterPro" id="IPR029063">
    <property type="entry name" value="SAM-dependent_MTases_sf"/>
</dbReference>
<keyword evidence="4" id="KW-0949">S-adenosyl-L-methionine</keyword>
<evidence type="ECO:0000256" key="4">
    <source>
        <dbReference type="ARBA" id="ARBA00022691"/>
    </source>
</evidence>
<keyword evidence="1" id="KW-0963">Cytoplasm</keyword>
<dbReference type="Gene3D" id="3.40.50.150">
    <property type="entry name" value="Vaccinia Virus protein VP39"/>
    <property type="match status" value="1"/>
</dbReference>
<evidence type="ECO:0000256" key="5">
    <source>
        <dbReference type="ARBA" id="ARBA00022694"/>
    </source>
</evidence>
<reference evidence="8" key="1">
    <citation type="journal article" date="2015" name="Nature">
        <title>Complex archaea that bridge the gap between prokaryotes and eukaryotes.</title>
        <authorList>
            <person name="Spang A."/>
            <person name="Saw J.H."/>
            <person name="Jorgensen S.L."/>
            <person name="Zaremba-Niedzwiedzka K."/>
            <person name="Martijn J."/>
            <person name="Lind A.E."/>
            <person name="van Eijk R."/>
            <person name="Schleper C."/>
            <person name="Guy L."/>
            <person name="Ettema T.J."/>
        </authorList>
    </citation>
    <scope>NUCLEOTIDE SEQUENCE</scope>
</reference>
<dbReference type="PANTHER" id="PTHR23245">
    <property type="entry name" value="TRNA METHYLTRANSFERASE"/>
    <property type="match status" value="1"/>
</dbReference>
<dbReference type="Pfam" id="PF25133">
    <property type="entry name" value="TYW2_N_2"/>
    <property type="match status" value="1"/>
</dbReference>
<evidence type="ECO:0000313" key="8">
    <source>
        <dbReference type="EMBL" id="KKM07402.1"/>
    </source>
</evidence>
<feature type="domain" description="SAM-dependent methyltransferase TRM5/TYW2-type" evidence="7">
    <location>
        <begin position="111"/>
        <end position="380"/>
    </location>
</feature>
<organism evidence="8">
    <name type="scientific">marine sediment metagenome</name>
    <dbReference type="NCBI Taxonomy" id="412755"/>
    <lineage>
        <taxon>unclassified sequences</taxon>
        <taxon>metagenomes</taxon>
        <taxon>ecological metagenomes</taxon>
    </lineage>
</organism>
<dbReference type="SUPFAM" id="SSF53335">
    <property type="entry name" value="S-adenosyl-L-methionine-dependent methyltransferases"/>
    <property type="match status" value="1"/>
</dbReference>
<dbReference type="Gene3D" id="3.30.300.110">
    <property type="entry name" value="Met-10+ protein-like domains"/>
    <property type="match status" value="1"/>
</dbReference>
<evidence type="ECO:0000256" key="3">
    <source>
        <dbReference type="ARBA" id="ARBA00022679"/>
    </source>
</evidence>
<dbReference type="PROSITE" id="PS51684">
    <property type="entry name" value="SAM_MT_TRM5_TYW2"/>
    <property type="match status" value="1"/>
</dbReference>
<accession>A0A0F9HWC7</accession>
<evidence type="ECO:0000256" key="1">
    <source>
        <dbReference type="ARBA" id="ARBA00022490"/>
    </source>
</evidence>
<evidence type="ECO:0000256" key="2">
    <source>
        <dbReference type="ARBA" id="ARBA00022603"/>
    </source>
</evidence>
<dbReference type="GO" id="GO:0052906">
    <property type="term" value="F:tRNA (guanine(37)-N1)-methyltransferase activity"/>
    <property type="evidence" value="ECO:0007669"/>
    <property type="project" value="UniProtKB-EC"/>
</dbReference>
<name>A0A0F9HWC7_9ZZZZ</name>
<keyword evidence="3" id="KW-0808">Transferase</keyword>
<proteinExistence type="predicted"/>
<comment type="catalytic activity">
    <reaction evidence="6">
        <text>guanosine(37) in tRNA + S-adenosyl-L-methionine = N(1)-methylguanosine(37) in tRNA + S-adenosyl-L-homocysteine + H(+)</text>
        <dbReference type="Rhea" id="RHEA:36899"/>
        <dbReference type="Rhea" id="RHEA-COMP:10145"/>
        <dbReference type="Rhea" id="RHEA-COMP:10147"/>
        <dbReference type="ChEBI" id="CHEBI:15378"/>
        <dbReference type="ChEBI" id="CHEBI:57856"/>
        <dbReference type="ChEBI" id="CHEBI:59789"/>
        <dbReference type="ChEBI" id="CHEBI:73542"/>
        <dbReference type="ChEBI" id="CHEBI:74269"/>
        <dbReference type="EC" id="2.1.1.228"/>
    </reaction>
</comment>
<comment type="caution">
    <text evidence="8">The sequence shown here is derived from an EMBL/GenBank/DDBJ whole genome shotgun (WGS) entry which is preliminary data.</text>
</comment>
<keyword evidence="2" id="KW-0489">Methyltransferase</keyword>
<protein>
    <recommendedName>
        <fullName evidence="7">SAM-dependent methyltransferase TRM5/TYW2-type domain-containing protein</fullName>
    </recommendedName>
</protein>
<evidence type="ECO:0000256" key="6">
    <source>
        <dbReference type="ARBA" id="ARBA00047783"/>
    </source>
</evidence>
<evidence type="ECO:0000259" key="7">
    <source>
        <dbReference type="PROSITE" id="PS51684"/>
    </source>
</evidence>
<dbReference type="CDD" id="cd02440">
    <property type="entry name" value="AdoMet_MTases"/>
    <property type="match status" value="1"/>
</dbReference>
<dbReference type="EMBL" id="LAZR01015780">
    <property type="protein sequence ID" value="KKM07402.1"/>
    <property type="molecule type" value="Genomic_DNA"/>
</dbReference>
<dbReference type="AlphaFoldDB" id="A0A0F9HWC7"/>
<dbReference type="InterPro" id="IPR056743">
    <property type="entry name" value="TRM5-TYW2-like_MTfase"/>
</dbReference>
<dbReference type="InterPro" id="IPR056744">
    <property type="entry name" value="TRM5/TYW2-like_N"/>
</dbReference>
<gene>
    <name evidence="8" type="ORF">LCGC14_1734300</name>
</gene>
<dbReference type="InterPro" id="IPR030382">
    <property type="entry name" value="MeTrfase_TRM5/TYW2"/>
</dbReference>
<dbReference type="FunFam" id="3.30.300.110:FF:000001">
    <property type="entry name" value="tRNA (guanine(37)-N1)-methyltransferase"/>
    <property type="match status" value="1"/>
</dbReference>
<sequence length="383" mass="44337">MGINDKPEIKFLMLKKRDAQQFITSIKSKFKNVQIINQKYEILYDYEYVLFPLVDDQDLTEYLSDLIEKKFNFKIIYRKGIKNLNFKHRSLQEALKSKIPEIYLDSIPQSYDIIGDIVTVEFDASRLTNSVEHILYKKIIADAIIDVNKNVKSVFEKNSEIKGTYRLRELALLAGENKSETIHRENDCIFKLDVKKTYFSPRLVFERRRISTLNMSENEVIVDMFSGVGPFSIQIANQYNVTIYAFDINPMAIQYLKENIGLNKLKGKIIPHNINIKDLTDPGSQTGKILCNKADRIIMNLPEKSLDFINIACYLMKKSGGNLHFYHFSEKPNPIETAKELLKIKLESLNWKIEKTLNSKVVKSYSPKEDLIVLDISIQCLGP</sequence>
<dbReference type="GO" id="GO:0005737">
    <property type="term" value="C:cytoplasm"/>
    <property type="evidence" value="ECO:0007669"/>
    <property type="project" value="TreeGrafter"/>
</dbReference>
<dbReference type="PANTHER" id="PTHR23245:SF36">
    <property type="entry name" value="TRNA (GUANINE(37)-N1)-METHYLTRANSFERASE"/>
    <property type="match status" value="1"/>
</dbReference>
<keyword evidence="5" id="KW-0819">tRNA processing</keyword>
<dbReference type="Pfam" id="PF02475">
    <property type="entry name" value="TRM5-TYW2_MTfase"/>
    <property type="match status" value="1"/>
</dbReference>